<dbReference type="EMBL" id="AZHF01000024">
    <property type="protein sequence ID" value="OAA59251.1"/>
    <property type="molecule type" value="Genomic_DNA"/>
</dbReference>
<accession>A0A167S4W4</accession>
<reference evidence="1 2" key="1">
    <citation type="journal article" date="2016" name="Genome Biol. Evol.">
        <title>Divergent and convergent evolution of fungal pathogenicity.</title>
        <authorList>
            <person name="Shang Y."/>
            <person name="Xiao G."/>
            <person name="Zheng P."/>
            <person name="Cen K."/>
            <person name="Zhan S."/>
            <person name="Wang C."/>
        </authorList>
    </citation>
    <scope>NUCLEOTIDE SEQUENCE [LARGE SCALE GENOMIC DNA]</scope>
    <source>
        <strain evidence="1 2">RCEF 1005</strain>
    </source>
</reference>
<evidence type="ECO:0000313" key="2">
    <source>
        <dbReference type="Proteomes" id="UP000076881"/>
    </source>
</evidence>
<evidence type="ECO:0000313" key="1">
    <source>
        <dbReference type="EMBL" id="OAA59251.1"/>
    </source>
</evidence>
<name>A0A167S4W4_CORDF</name>
<organism evidence="1 2">
    <name type="scientific">Akanthomyces lecanii RCEF 1005</name>
    <dbReference type="NCBI Taxonomy" id="1081108"/>
    <lineage>
        <taxon>Eukaryota</taxon>
        <taxon>Fungi</taxon>
        <taxon>Dikarya</taxon>
        <taxon>Ascomycota</taxon>
        <taxon>Pezizomycotina</taxon>
        <taxon>Sordariomycetes</taxon>
        <taxon>Hypocreomycetidae</taxon>
        <taxon>Hypocreales</taxon>
        <taxon>Cordycipitaceae</taxon>
        <taxon>Akanthomyces</taxon>
        <taxon>Cordyceps confragosa</taxon>
    </lineage>
</organism>
<proteinExistence type="predicted"/>
<gene>
    <name evidence="1" type="ORF">LEL_10859</name>
</gene>
<sequence length="144" mass="16892">MLPLKNPASTREGTNRIIDHVRSYRAPSAMKVSALLCNHTHSSMHDSCDRLSDYSFIALLHHFTLATGSTPFKYPPPLKPRLLYHAVDQLLRRRLHVHYHKIRPLANFQAPRHALHKARICQPVRRARDGLRDRQRELRIHYRL</sequence>
<protein>
    <submittedName>
        <fullName evidence="1">Uncharacterized protein</fullName>
    </submittedName>
</protein>
<comment type="caution">
    <text evidence="1">The sequence shown here is derived from an EMBL/GenBank/DDBJ whole genome shotgun (WGS) entry which is preliminary data.</text>
</comment>
<dbReference type="AlphaFoldDB" id="A0A167S4W4"/>
<keyword evidence="2" id="KW-1185">Reference proteome</keyword>
<dbReference type="Proteomes" id="UP000076881">
    <property type="component" value="Unassembled WGS sequence"/>
</dbReference>